<evidence type="ECO:0000256" key="1">
    <source>
        <dbReference type="SAM" id="Phobius"/>
    </source>
</evidence>
<name>A0A1X7G5N5_9SPHN</name>
<dbReference type="Proteomes" id="UP000192934">
    <property type="component" value="Chromosome I"/>
</dbReference>
<keyword evidence="1" id="KW-0472">Membrane</keyword>
<dbReference type="STRING" id="941907.SAMN06295910_1197"/>
<feature type="transmembrane region" description="Helical" evidence="1">
    <location>
        <begin position="122"/>
        <end position="141"/>
    </location>
</feature>
<dbReference type="AlphaFoldDB" id="A0A1X7G5N5"/>
<accession>A0A1X7G5N5</accession>
<feature type="transmembrane region" description="Helical" evidence="1">
    <location>
        <begin position="67"/>
        <end position="84"/>
    </location>
</feature>
<keyword evidence="1" id="KW-0812">Transmembrane</keyword>
<keyword evidence="3" id="KW-1185">Reference proteome</keyword>
<proteinExistence type="predicted"/>
<sequence length="151" mass="16190">MLPGVARMEGSRKRPAHLWIVGVVSALWNMIGAYDFTMTQASPDTHLAAYTASQRAWIDGFPILMEVGWGLGTVGALAGSLLLIARSRYALAAFAASLVGLLIVTLYTYGPYPPPPEMQGGAAVALNLVIWAVAIALFLYARRMQAKGVLR</sequence>
<reference evidence="3" key="1">
    <citation type="submission" date="2017-04" db="EMBL/GenBank/DDBJ databases">
        <authorList>
            <person name="Varghese N."/>
            <person name="Submissions S."/>
        </authorList>
    </citation>
    <scope>NUCLEOTIDE SEQUENCE [LARGE SCALE GENOMIC DNA]</scope>
    <source>
        <strain evidence="3">Dd16</strain>
    </source>
</reference>
<protein>
    <recommendedName>
        <fullName evidence="4">DoxX family protein</fullName>
    </recommendedName>
</protein>
<organism evidence="2 3">
    <name type="scientific">Allosphingosinicella indica</name>
    <dbReference type="NCBI Taxonomy" id="941907"/>
    <lineage>
        <taxon>Bacteria</taxon>
        <taxon>Pseudomonadati</taxon>
        <taxon>Pseudomonadota</taxon>
        <taxon>Alphaproteobacteria</taxon>
        <taxon>Sphingomonadales</taxon>
        <taxon>Sphingomonadaceae</taxon>
        <taxon>Allosphingosinicella</taxon>
    </lineage>
</organism>
<feature type="transmembrane region" description="Helical" evidence="1">
    <location>
        <begin position="16"/>
        <end position="34"/>
    </location>
</feature>
<gene>
    <name evidence="2" type="ORF">SAMN06295910_1197</name>
</gene>
<dbReference type="EMBL" id="LT840185">
    <property type="protein sequence ID" value="SMF64438.1"/>
    <property type="molecule type" value="Genomic_DNA"/>
</dbReference>
<feature type="transmembrane region" description="Helical" evidence="1">
    <location>
        <begin position="91"/>
        <end position="110"/>
    </location>
</feature>
<evidence type="ECO:0000313" key="2">
    <source>
        <dbReference type="EMBL" id="SMF64438.1"/>
    </source>
</evidence>
<evidence type="ECO:0000313" key="3">
    <source>
        <dbReference type="Proteomes" id="UP000192934"/>
    </source>
</evidence>
<keyword evidence="1" id="KW-1133">Transmembrane helix</keyword>
<evidence type="ECO:0008006" key="4">
    <source>
        <dbReference type="Google" id="ProtNLM"/>
    </source>
</evidence>